<keyword evidence="3" id="KW-1185">Reference proteome</keyword>
<gene>
    <name evidence="2" type="ORF">Fot_21464</name>
</gene>
<comment type="caution">
    <text evidence="2">The sequence shown here is derived from an EMBL/GenBank/DDBJ whole genome shotgun (WGS) entry which is preliminary data.</text>
</comment>
<dbReference type="AlphaFoldDB" id="A0ABD1UW09"/>
<evidence type="ECO:0000256" key="1">
    <source>
        <dbReference type="SAM" id="MobiDB-lite"/>
    </source>
</evidence>
<organism evidence="2 3">
    <name type="scientific">Forsythia ovata</name>
    <dbReference type="NCBI Taxonomy" id="205694"/>
    <lineage>
        <taxon>Eukaryota</taxon>
        <taxon>Viridiplantae</taxon>
        <taxon>Streptophyta</taxon>
        <taxon>Embryophyta</taxon>
        <taxon>Tracheophyta</taxon>
        <taxon>Spermatophyta</taxon>
        <taxon>Magnoliopsida</taxon>
        <taxon>eudicotyledons</taxon>
        <taxon>Gunneridae</taxon>
        <taxon>Pentapetalae</taxon>
        <taxon>asterids</taxon>
        <taxon>lamiids</taxon>
        <taxon>Lamiales</taxon>
        <taxon>Oleaceae</taxon>
        <taxon>Forsythieae</taxon>
        <taxon>Forsythia</taxon>
    </lineage>
</organism>
<feature type="region of interest" description="Disordered" evidence="1">
    <location>
        <begin position="1"/>
        <end position="23"/>
    </location>
</feature>
<dbReference type="EMBL" id="JBFOLJ010000006">
    <property type="protein sequence ID" value="KAL2528863.1"/>
    <property type="molecule type" value="Genomic_DNA"/>
</dbReference>
<name>A0ABD1UW09_9LAMI</name>
<dbReference type="Proteomes" id="UP001604277">
    <property type="component" value="Unassembled WGS sequence"/>
</dbReference>
<sequence>MQKEASTRSSEVERLKGEASYRQSEISSLQADLDASVKERSNAEGAYVNLLAEKKMPEDKLAGTEAEFNANFHNTEAYASFSAFFASVRNEEVITALRNDFPTLDIDSLEAKFSPVELDDDVDASGLPVK</sequence>
<feature type="compositionally biased region" description="Basic and acidic residues" evidence="1">
    <location>
        <begin position="1"/>
        <end position="19"/>
    </location>
</feature>
<proteinExistence type="predicted"/>
<evidence type="ECO:0000313" key="3">
    <source>
        <dbReference type="Proteomes" id="UP001604277"/>
    </source>
</evidence>
<protein>
    <submittedName>
        <fullName evidence="2">Uncharacterized protein</fullName>
    </submittedName>
</protein>
<reference evidence="3" key="1">
    <citation type="submission" date="2024-07" db="EMBL/GenBank/DDBJ databases">
        <title>Two chromosome-level genome assemblies of Korean endemic species Abeliophyllum distichum and Forsythia ovata (Oleaceae).</title>
        <authorList>
            <person name="Jang H."/>
        </authorList>
    </citation>
    <scope>NUCLEOTIDE SEQUENCE [LARGE SCALE GENOMIC DNA]</scope>
</reference>
<accession>A0ABD1UW09</accession>
<evidence type="ECO:0000313" key="2">
    <source>
        <dbReference type="EMBL" id="KAL2528863.1"/>
    </source>
</evidence>